<dbReference type="FunFam" id="3.20.20.70:FF:000024">
    <property type="entry name" value="Indole-3-glycerol phosphate synthase"/>
    <property type="match status" value="1"/>
</dbReference>
<keyword evidence="6 8" id="KW-0057">Aromatic amino acid biosynthesis</keyword>
<evidence type="ECO:0000256" key="8">
    <source>
        <dbReference type="HAMAP-Rule" id="MF_00134"/>
    </source>
</evidence>
<keyword evidence="4 8" id="KW-0210">Decarboxylase</keyword>
<reference evidence="10 11" key="1">
    <citation type="journal article" date="2014" name="BMC Genomics">
        <title>A genomic perspective on a new bacterial genus and species from the Alcaligenaceae family, Basilea psittacipulmonis.</title>
        <authorList>
            <person name="Whiteson K.L."/>
            <person name="Hernandez D."/>
            <person name="Lazarevic V."/>
            <person name="Gaia N."/>
            <person name="Farinelli L."/>
            <person name="Francois P."/>
            <person name="Pilo P."/>
            <person name="Frey J."/>
            <person name="Schrenzel J."/>
        </authorList>
    </citation>
    <scope>NUCLEOTIDE SEQUENCE [LARGE SCALE GENOMIC DNA]</scope>
    <source>
        <strain evidence="10 11">DSM 24701</strain>
    </source>
</reference>
<dbReference type="HOGENOM" id="CLU_034247_2_0_4"/>
<comment type="catalytic activity">
    <reaction evidence="1 8">
        <text>1-(2-carboxyphenylamino)-1-deoxy-D-ribulose 5-phosphate + H(+) = (1S,2R)-1-C-(indol-3-yl)glycerol 3-phosphate + CO2 + H2O</text>
        <dbReference type="Rhea" id="RHEA:23476"/>
        <dbReference type="ChEBI" id="CHEBI:15377"/>
        <dbReference type="ChEBI" id="CHEBI:15378"/>
        <dbReference type="ChEBI" id="CHEBI:16526"/>
        <dbReference type="ChEBI" id="CHEBI:58613"/>
        <dbReference type="ChEBI" id="CHEBI:58866"/>
        <dbReference type="EC" id="4.1.1.48"/>
    </reaction>
</comment>
<dbReference type="Pfam" id="PF00218">
    <property type="entry name" value="IGPS"/>
    <property type="match status" value="1"/>
</dbReference>
<protein>
    <recommendedName>
        <fullName evidence="8">Indole-3-glycerol phosphate synthase</fullName>
        <shortName evidence="8">IGPS</shortName>
        <ecNumber evidence="8">4.1.1.48</ecNumber>
    </recommendedName>
</protein>
<dbReference type="UniPathway" id="UPA00035">
    <property type="reaction ID" value="UER00043"/>
</dbReference>
<dbReference type="EC" id="4.1.1.48" evidence="8"/>
<evidence type="ECO:0000313" key="10">
    <source>
        <dbReference type="EMBL" id="AIL32458.1"/>
    </source>
</evidence>
<dbReference type="RefSeq" id="WP_038499101.1">
    <property type="nucleotide sequence ID" value="NZ_AFWK01000019.1"/>
</dbReference>
<keyword evidence="5 8" id="KW-0822">Tryptophan biosynthesis</keyword>
<evidence type="ECO:0000313" key="11">
    <source>
        <dbReference type="Proteomes" id="UP000028945"/>
    </source>
</evidence>
<keyword evidence="3 8" id="KW-0028">Amino-acid biosynthesis</keyword>
<dbReference type="SUPFAM" id="SSF51366">
    <property type="entry name" value="Ribulose-phoshate binding barrel"/>
    <property type="match status" value="1"/>
</dbReference>
<dbReference type="InterPro" id="IPR013785">
    <property type="entry name" value="Aldolase_TIM"/>
</dbReference>
<name>A0A077DH01_9BURK</name>
<dbReference type="InterPro" id="IPR011060">
    <property type="entry name" value="RibuloseP-bd_barrel"/>
</dbReference>
<dbReference type="OrthoDB" id="9804217at2"/>
<gene>
    <name evidence="8 10" type="primary">trpC</name>
    <name evidence="10" type="ORF">IX83_03290</name>
</gene>
<keyword evidence="11" id="KW-1185">Reference proteome</keyword>
<dbReference type="HAMAP" id="MF_00134_B">
    <property type="entry name" value="IGPS_B"/>
    <property type="match status" value="1"/>
</dbReference>
<dbReference type="AlphaFoldDB" id="A0A077DH01"/>
<dbReference type="Proteomes" id="UP000028945">
    <property type="component" value="Chromosome"/>
</dbReference>
<dbReference type="NCBIfam" id="NF001373">
    <property type="entry name" value="PRK00278.1-6"/>
    <property type="match status" value="1"/>
</dbReference>
<evidence type="ECO:0000256" key="6">
    <source>
        <dbReference type="ARBA" id="ARBA00023141"/>
    </source>
</evidence>
<evidence type="ECO:0000256" key="3">
    <source>
        <dbReference type="ARBA" id="ARBA00022605"/>
    </source>
</evidence>
<dbReference type="InterPro" id="IPR045186">
    <property type="entry name" value="Indole-3-glycerol_P_synth"/>
</dbReference>
<sequence>MNTYLDKILDTKKEEILELKKRFSVKDLESLCLTPTRGFERAMLSRLAEKKPAVIAEVKKASPSKGLIREDFKPAEIAQAYEDGGATCLSVLTDERYFQGHESYIRLVKEHCHLPVLRKDFMIDPLQIAHARALGADAILLIVAALSPTQLQELASYAHELHLDVLVEIHDEKELETALTLNTRLLGINNRNLKTFETTLETTLSLLPLIPDDKMVITESAIKHHDDVIMMMNHHVYGFLVGESLMRQNDVALALKKLIGH</sequence>
<dbReference type="PROSITE" id="PS00614">
    <property type="entry name" value="IGPS"/>
    <property type="match status" value="1"/>
</dbReference>
<dbReference type="KEGG" id="bpsi:IX83_03290"/>
<accession>A0A077DH01</accession>
<dbReference type="Gene3D" id="3.20.20.70">
    <property type="entry name" value="Aldolase class I"/>
    <property type="match status" value="1"/>
</dbReference>
<organism evidence="10 11">
    <name type="scientific">Basilea psittacipulmonis DSM 24701</name>
    <dbReference type="NCBI Taxonomy" id="1072685"/>
    <lineage>
        <taxon>Bacteria</taxon>
        <taxon>Pseudomonadati</taxon>
        <taxon>Pseudomonadota</taxon>
        <taxon>Betaproteobacteria</taxon>
        <taxon>Burkholderiales</taxon>
        <taxon>Alcaligenaceae</taxon>
        <taxon>Basilea</taxon>
    </lineage>
</organism>
<dbReference type="GO" id="GO:0004640">
    <property type="term" value="F:phosphoribosylanthranilate isomerase activity"/>
    <property type="evidence" value="ECO:0007669"/>
    <property type="project" value="TreeGrafter"/>
</dbReference>
<dbReference type="PANTHER" id="PTHR22854">
    <property type="entry name" value="TRYPTOPHAN BIOSYNTHESIS PROTEIN"/>
    <property type="match status" value="1"/>
</dbReference>
<dbReference type="GO" id="GO:0000162">
    <property type="term" value="P:L-tryptophan biosynthetic process"/>
    <property type="evidence" value="ECO:0007669"/>
    <property type="project" value="UniProtKB-UniRule"/>
</dbReference>
<dbReference type="InterPro" id="IPR001468">
    <property type="entry name" value="Indole-3-GlycerolPSynthase_CS"/>
</dbReference>
<dbReference type="EMBL" id="CP009238">
    <property type="protein sequence ID" value="AIL32458.1"/>
    <property type="molecule type" value="Genomic_DNA"/>
</dbReference>
<evidence type="ECO:0000259" key="9">
    <source>
        <dbReference type="Pfam" id="PF00218"/>
    </source>
</evidence>
<dbReference type="STRING" id="1072685.IX83_03290"/>
<evidence type="ECO:0000256" key="4">
    <source>
        <dbReference type="ARBA" id="ARBA00022793"/>
    </source>
</evidence>
<evidence type="ECO:0000256" key="2">
    <source>
        <dbReference type="ARBA" id="ARBA00004696"/>
    </source>
</evidence>
<dbReference type="NCBIfam" id="NF001377">
    <property type="entry name" value="PRK00278.2-4"/>
    <property type="match status" value="1"/>
</dbReference>
<comment type="pathway">
    <text evidence="2 8">Amino-acid biosynthesis; L-tryptophan biosynthesis; L-tryptophan from chorismate: step 4/5.</text>
</comment>
<dbReference type="PANTHER" id="PTHR22854:SF2">
    <property type="entry name" value="INDOLE-3-GLYCEROL-PHOSPHATE SYNTHASE"/>
    <property type="match status" value="1"/>
</dbReference>
<feature type="domain" description="Indole-3-glycerol phosphate synthase" evidence="9">
    <location>
        <begin position="5"/>
        <end position="258"/>
    </location>
</feature>
<evidence type="ECO:0000256" key="7">
    <source>
        <dbReference type="ARBA" id="ARBA00023239"/>
    </source>
</evidence>
<proteinExistence type="inferred from homology"/>
<evidence type="ECO:0000256" key="1">
    <source>
        <dbReference type="ARBA" id="ARBA00001633"/>
    </source>
</evidence>
<evidence type="ECO:0000256" key="5">
    <source>
        <dbReference type="ARBA" id="ARBA00022822"/>
    </source>
</evidence>
<comment type="similarity">
    <text evidence="8">Belongs to the TrpC family.</text>
</comment>
<dbReference type="eggNOG" id="COG0134">
    <property type="taxonomic scope" value="Bacteria"/>
</dbReference>
<dbReference type="GO" id="GO:0004425">
    <property type="term" value="F:indole-3-glycerol-phosphate synthase activity"/>
    <property type="evidence" value="ECO:0007669"/>
    <property type="project" value="UniProtKB-UniRule"/>
</dbReference>
<keyword evidence="7 8" id="KW-0456">Lyase</keyword>
<dbReference type="CDD" id="cd00331">
    <property type="entry name" value="IGPS"/>
    <property type="match status" value="1"/>
</dbReference>
<dbReference type="InterPro" id="IPR013798">
    <property type="entry name" value="Indole-3-glycerol_P_synth_dom"/>
</dbReference>